<comment type="caution">
    <text evidence="3">Lacks conserved residue(s) required for the propagation of feature annotation.</text>
</comment>
<evidence type="ECO:0000313" key="6">
    <source>
        <dbReference type="Proteomes" id="UP000230069"/>
    </source>
</evidence>
<dbReference type="EMBL" id="KZ305093">
    <property type="protein sequence ID" value="PIA27655.1"/>
    <property type="molecule type" value="Genomic_DNA"/>
</dbReference>
<feature type="compositionally biased region" description="Low complexity" evidence="4">
    <location>
        <begin position="103"/>
        <end position="118"/>
    </location>
</feature>
<organism evidence="5 6">
    <name type="scientific">Aquilegia coerulea</name>
    <name type="common">Rocky mountain columbine</name>
    <dbReference type="NCBI Taxonomy" id="218851"/>
    <lineage>
        <taxon>Eukaryota</taxon>
        <taxon>Viridiplantae</taxon>
        <taxon>Streptophyta</taxon>
        <taxon>Embryophyta</taxon>
        <taxon>Tracheophyta</taxon>
        <taxon>Spermatophyta</taxon>
        <taxon>Magnoliopsida</taxon>
        <taxon>Ranunculales</taxon>
        <taxon>Ranunculaceae</taxon>
        <taxon>Thalictroideae</taxon>
        <taxon>Aquilegia</taxon>
    </lineage>
</organism>
<evidence type="ECO:0000256" key="4">
    <source>
        <dbReference type="SAM" id="MobiDB-lite"/>
    </source>
</evidence>
<dbReference type="AlphaFoldDB" id="A0A2G5C8Q9"/>
<feature type="region of interest" description="SAW" evidence="3">
    <location>
        <begin position="428"/>
        <end position="505"/>
    </location>
</feature>
<dbReference type="Proteomes" id="UP000230069">
    <property type="component" value="Unassembled WGS sequence"/>
</dbReference>
<feature type="region of interest" description="Disordered" evidence="4">
    <location>
        <begin position="89"/>
        <end position="119"/>
    </location>
</feature>
<dbReference type="OrthoDB" id="1908565at2759"/>
<keyword evidence="1" id="KW-0805">Transcription regulation</keyword>
<protein>
    <submittedName>
        <fullName evidence="5">Uncharacterized protein</fullName>
    </submittedName>
</protein>
<name>A0A2G5C8Q9_AQUCA</name>
<dbReference type="InParanoid" id="A0A2G5C8Q9"/>
<dbReference type="PROSITE" id="PS50985">
    <property type="entry name" value="GRAS"/>
    <property type="match status" value="1"/>
</dbReference>
<feature type="region of interest" description="Leucine repeat II (LRII)" evidence="3">
    <location>
        <begin position="298"/>
        <end position="330"/>
    </location>
</feature>
<dbReference type="InterPro" id="IPR005202">
    <property type="entry name" value="TF_GRAS"/>
</dbReference>
<feature type="short sequence motif" description="VHIID" evidence="3">
    <location>
        <begin position="240"/>
        <end position="244"/>
    </location>
</feature>
<evidence type="ECO:0000256" key="3">
    <source>
        <dbReference type="PROSITE-ProRule" id="PRU01191"/>
    </source>
</evidence>
<comment type="similarity">
    <text evidence="3">Belongs to the GRAS family.</text>
</comment>
<dbReference type="PANTHER" id="PTHR31636">
    <property type="entry name" value="OSJNBA0084A10.13 PROTEIN-RELATED"/>
    <property type="match status" value="1"/>
</dbReference>
<evidence type="ECO:0000256" key="2">
    <source>
        <dbReference type="ARBA" id="ARBA00023163"/>
    </source>
</evidence>
<keyword evidence="2" id="KW-0804">Transcription</keyword>
<sequence>MSPLLENLEQNLNSDHILDWLEDTVSFIPSFLNDSYNVEEEANEYQWWEQNQEQDQDLIDTSTPTLNVSSDHSHSTCITSLDLLTSSIPQSADSSSSRKRKSPTTPSKGNGNNCNNGNSKEGRWAEQLLNPCAIAISNGNLSRVQHLLYVLHELASPSGDANNRLATHGLRALTHHLSSSAAPSFSSVSPITFASTEPRLFQRSLLKFYEISPWFTFPNAVANASILQILAQESDSSRSVHIVDMGVSHGLQWPTLLEALSHQSGGPPPLVRLTIVVATSTHKNGLSAPFSMGPAGDDFPSRLLRFAKSINLNLQINLLNNHPLEALNPQTLKTSPNETLIFCAQFRLHCINHTTPDDRTDFLKILKGFEPKAVILCENDLSCSCNHCADFTTGFTRRVGYLWRFLDTTSSAFKGRECEERRVMEGEAATALINGLEMNEGKEKWCEKMRGVGFVGEVFGEDVIDRARALLRKHDSNWEMKVDDTDRCVCLGWKGQPVSFCSLWTLEKSINCA</sequence>
<evidence type="ECO:0000313" key="5">
    <source>
        <dbReference type="EMBL" id="PIA27655.1"/>
    </source>
</evidence>
<dbReference type="FunCoup" id="A0A2G5C8Q9">
    <property type="interactions" value="56"/>
</dbReference>
<gene>
    <name evidence="5" type="ORF">AQUCO_07600075v1</name>
</gene>
<proteinExistence type="inferred from homology"/>
<accession>A0A2G5C8Q9</accession>
<keyword evidence="6" id="KW-1185">Reference proteome</keyword>
<evidence type="ECO:0000256" key="1">
    <source>
        <dbReference type="ARBA" id="ARBA00023015"/>
    </source>
</evidence>
<dbReference type="STRING" id="218851.A0A2G5C8Q9"/>
<dbReference type="Pfam" id="PF03514">
    <property type="entry name" value="GRAS"/>
    <property type="match status" value="1"/>
</dbReference>
<reference evidence="5 6" key="1">
    <citation type="submission" date="2017-09" db="EMBL/GenBank/DDBJ databases">
        <title>WGS assembly of Aquilegia coerulea Goldsmith.</title>
        <authorList>
            <person name="Hodges S."/>
            <person name="Kramer E."/>
            <person name="Nordborg M."/>
            <person name="Tomkins J."/>
            <person name="Borevitz J."/>
            <person name="Derieg N."/>
            <person name="Yan J."/>
            <person name="Mihaltcheva S."/>
            <person name="Hayes R.D."/>
            <person name="Rokhsar D."/>
        </authorList>
    </citation>
    <scope>NUCLEOTIDE SEQUENCE [LARGE SCALE GENOMIC DNA]</scope>
    <source>
        <strain evidence="6">cv. Goldsmith</strain>
    </source>
</reference>